<feature type="region of interest" description="Disordered" evidence="2">
    <location>
        <begin position="153"/>
        <end position="181"/>
    </location>
</feature>
<dbReference type="InterPro" id="IPR036028">
    <property type="entry name" value="SH3-like_dom_sf"/>
</dbReference>
<evidence type="ECO:0000259" key="3">
    <source>
        <dbReference type="PROSITE" id="PS50052"/>
    </source>
</evidence>
<evidence type="ECO:0000256" key="1">
    <source>
        <dbReference type="SAM" id="Coils"/>
    </source>
</evidence>
<dbReference type="Gene3D" id="3.40.50.300">
    <property type="entry name" value="P-loop containing nucleotide triphosphate hydrolases"/>
    <property type="match status" value="1"/>
</dbReference>
<feature type="compositionally biased region" description="Pro residues" evidence="2">
    <location>
        <begin position="1417"/>
        <end position="1430"/>
    </location>
</feature>
<feature type="compositionally biased region" description="Gly residues" evidence="2">
    <location>
        <begin position="1488"/>
        <end position="1500"/>
    </location>
</feature>
<feature type="region of interest" description="Disordered" evidence="2">
    <location>
        <begin position="861"/>
        <end position="915"/>
    </location>
</feature>
<feature type="compositionally biased region" description="Basic and acidic residues" evidence="2">
    <location>
        <begin position="975"/>
        <end position="991"/>
    </location>
</feature>
<dbReference type="Pfam" id="PF04822">
    <property type="entry name" value="Takusan"/>
    <property type="match status" value="1"/>
</dbReference>
<feature type="compositionally biased region" description="Low complexity" evidence="2">
    <location>
        <begin position="1623"/>
        <end position="1638"/>
    </location>
</feature>
<feature type="coiled-coil region" evidence="1">
    <location>
        <begin position="548"/>
        <end position="666"/>
    </location>
</feature>
<dbReference type="CDD" id="cd06767">
    <property type="entry name" value="PDZ3_DLG5-like"/>
    <property type="match status" value="1"/>
</dbReference>
<feature type="compositionally biased region" description="Low complexity" evidence="2">
    <location>
        <begin position="1663"/>
        <end position="1673"/>
    </location>
</feature>
<feature type="domain" description="PDZ" evidence="4">
    <location>
        <begin position="690"/>
        <end position="777"/>
    </location>
</feature>
<dbReference type="SUPFAM" id="SSF52540">
    <property type="entry name" value="P-loop containing nucleoside triphosphate hydrolases"/>
    <property type="match status" value="1"/>
</dbReference>
<feature type="compositionally biased region" description="Basic and acidic residues" evidence="2">
    <location>
        <begin position="47"/>
        <end position="58"/>
    </location>
</feature>
<evidence type="ECO:0000313" key="5">
    <source>
        <dbReference type="EMBL" id="KAK4327914.1"/>
    </source>
</evidence>
<feature type="compositionally biased region" description="Low complexity" evidence="2">
    <location>
        <begin position="1720"/>
        <end position="1730"/>
    </location>
</feature>
<dbReference type="PROSITE" id="PS50052">
    <property type="entry name" value="GUANYLATE_KINASE_2"/>
    <property type="match status" value="1"/>
</dbReference>
<reference evidence="5" key="1">
    <citation type="submission" date="2023-11" db="EMBL/GenBank/DDBJ databases">
        <title>Genome assemblies of two species of porcelain crab, Petrolisthes cinctipes and Petrolisthes manimaculis (Anomura: Porcellanidae).</title>
        <authorList>
            <person name="Angst P."/>
        </authorList>
    </citation>
    <scope>NUCLEOTIDE SEQUENCE</scope>
    <source>
        <strain evidence="5">PB745_02</strain>
        <tissue evidence="5">Gill</tissue>
    </source>
</reference>
<feature type="domain" description="Guanylate kinase-like" evidence="3">
    <location>
        <begin position="1993"/>
        <end position="2161"/>
    </location>
</feature>
<dbReference type="SUPFAM" id="SSF50156">
    <property type="entry name" value="PDZ domain-like"/>
    <property type="match status" value="4"/>
</dbReference>
<feature type="compositionally biased region" description="Basic and acidic residues" evidence="2">
    <location>
        <begin position="1688"/>
        <end position="1698"/>
    </location>
</feature>
<dbReference type="CDD" id="cd11860">
    <property type="entry name" value="SH3_DLG5"/>
    <property type="match status" value="1"/>
</dbReference>
<dbReference type="SMART" id="SM00072">
    <property type="entry name" value="GuKc"/>
    <property type="match status" value="1"/>
</dbReference>
<dbReference type="GO" id="GO:0035331">
    <property type="term" value="P:negative regulation of hippo signaling"/>
    <property type="evidence" value="ECO:0007669"/>
    <property type="project" value="TreeGrafter"/>
</dbReference>
<dbReference type="InterPro" id="IPR001478">
    <property type="entry name" value="PDZ"/>
</dbReference>
<feature type="region of interest" description="Disordered" evidence="2">
    <location>
        <begin position="1100"/>
        <end position="1120"/>
    </location>
</feature>
<evidence type="ECO:0000256" key="2">
    <source>
        <dbReference type="SAM" id="MobiDB-lite"/>
    </source>
</evidence>
<feature type="region of interest" description="Disordered" evidence="2">
    <location>
        <begin position="39"/>
        <end position="73"/>
    </location>
</feature>
<dbReference type="SMART" id="SM00228">
    <property type="entry name" value="PDZ"/>
    <property type="match status" value="4"/>
</dbReference>
<dbReference type="InterPro" id="IPR053004">
    <property type="entry name" value="MAGUK_Signaling_Regulators"/>
</dbReference>
<feature type="domain" description="PDZ" evidence="4">
    <location>
        <begin position="1535"/>
        <end position="1614"/>
    </location>
</feature>
<evidence type="ECO:0000313" key="6">
    <source>
        <dbReference type="Proteomes" id="UP001292094"/>
    </source>
</evidence>
<dbReference type="PANTHER" id="PTHR46360">
    <property type="entry name" value="DISKS LARGE HOMOLOG 5"/>
    <property type="match status" value="1"/>
</dbReference>
<dbReference type="InterPro" id="IPR008144">
    <property type="entry name" value="Guanylate_kin-like_dom"/>
</dbReference>
<proteinExistence type="predicted"/>
<feature type="compositionally biased region" description="Polar residues" evidence="2">
    <location>
        <begin position="1337"/>
        <end position="1349"/>
    </location>
</feature>
<organism evidence="5 6">
    <name type="scientific">Petrolisthes manimaculis</name>
    <dbReference type="NCBI Taxonomy" id="1843537"/>
    <lineage>
        <taxon>Eukaryota</taxon>
        <taxon>Metazoa</taxon>
        <taxon>Ecdysozoa</taxon>
        <taxon>Arthropoda</taxon>
        <taxon>Crustacea</taxon>
        <taxon>Multicrustacea</taxon>
        <taxon>Malacostraca</taxon>
        <taxon>Eumalacostraca</taxon>
        <taxon>Eucarida</taxon>
        <taxon>Decapoda</taxon>
        <taxon>Pleocyemata</taxon>
        <taxon>Anomura</taxon>
        <taxon>Galatheoidea</taxon>
        <taxon>Porcellanidae</taxon>
        <taxon>Petrolisthes</taxon>
    </lineage>
</organism>
<sequence length="2175" mass="241988">MGGGGEMQSRAARACSRLGEGAAVTRLRLLSSRLPRPSLAAVRKRVSMKEGRRGRDTQDSPQSHSSLGGAGGQLVWRGGAALRRGLRAAARAVQGSPRAALGAIRTVTHRQQKWPTPTPPADTHTPPIVTTDRDIMKKELKKVTRERDEALTRLSHHQDQPANYGTLTKQGSMGDKGLGSSRDYENLKMQCEKAMAEVQGLLKQNMEITRKYENTMKEVDYYRKQERAAYTALQNLRMQYEEVVAEKQKLEREVTSLQTIMEDDRKEIADLRRQQQEAITQEGSGEAINQLYMTTMRKYEAIKEEYDSIRKRYSDLVASHSNNISKLDLTQEEVSRLKKQYDEMMRECNEAVREKNCLKQQCTKAITEWDSALREKNKLQEELLKIREKYDEMMKEMNTHMMQKQHLNKDLKRLQEERNAAMQEYTLVMSERDTVHKEMDKLQEELSQASKKIKNIEQTTNDSTKERESLLLQIEMLKREIGASLHDRDKAIKECNDLRERFGANEDTNKEWERSYKDYDNYNKERDAKHQEGPILGSSCHDMYTKAQKERLDNLDQANQEIDRLRKTIEKLQSELQEAQQEAEVSKRRRDWAFSERDKIVQERESIRAHCDELRRERDRAVSELAEALRDSDDMKKQRNETSKELKELKERLEAEQEKASVVRHLPPHNHSRDSAIDTDMQEWEIETLHIPVGIVSESDIGFVAAGGRDDPHYGGSDGAVYVTSIAKDGPFEGNLRVHDQILKVNGVDCQGLDRSNVYTAAVNGNGWVRMTVRRRRSGGRSLHTAHLHCPHPTHHGLTLHTGVYIANILPGSPAAREGNLAVGDRVLNINGKPVDNIGSCDEAQCLLDSAREVVQLTTLKSHGSSSLSAPLSSSSSGHNITEDDKSISSSRQYSSPTSPARECGVGPGGRAGSRELVKKLIPSSGGTHNDDSNAKRYGSSEKVYNVTKVTADKVSVTGPLDLFKNIVRTRRHSKECGEGRSESRDKEDKKKHMSSVLDHETESAIAQLDSVNNSYHHKSGSNGGTSTTKRSKKREKDKSGGTWPKYRGGGVNVWDDNSGTIIYPQRRKERPPLSVLLPSPNESNYIREEKSYDMYNHRKQHTSARFKPSPRPLSSISPRNQQFSIYKGLDGNGKTTCSYSSPIQVYTSPQSSNNVYPSQELYSNSGPRSTSVERKSEDSERDRVDRLSSLTPSDTSLDFSVRSGNVGKEELEYYVKKNIIKYPQSDSESNMSPIDPNPPQSISLPPGYGTRPSPLHHGGDRALPLSRIPHPHTGLYSPPNPGLRSSPGFSPYAPSPLSHLSLTHTHGYHSTVCSSANMVSPRYSSPPTLPLGPSHFLQSSRSGESILSSPGMDRDPRDIRVYYENRQASSPTPLGIIGTGGSGGVFYHSPSPSLELTGHHKPRTLHLHPSRSGSDEPPPLPHHSCPPPYHESQRSMGTMPRKEDERIRIPSNASVASKSSGSGKGGSVERNSERGSPMPPSYSVEMVGGGSGGGGGAAAGRGPQHITQISHSVHSPHYQDYTWQRKLNPGDLRSIYIEKSSEPLGIQIRCLENGGVYVSSVTINSLAAQVGLCVGDQLLEVCGINMRSATKQSASMVLSQCGTSVTMLVQYNPDKYQEAEGWEGSSGESSVEGSWSGTPTPRNSPKPAPLDPQRPGDEDDLPTSTTSTLRSPLDIRDTLAHVMNTFKRQETFSRRSDGNSSGGGSVGGGSGTGGGGGTTTTTTTTTTDGSTGGGSSAGNTSGAGNISGEPRLVYLELNKSHNLGIQMVGGNALGIFIHAVPPDSPAAKAGLRPGDHILEYNGVDLRHATAEQAAFELAKPADNVTMLVQYNYQRYKEIQDQPGDSFYIRAKFDRVGEVGDSTDLRFRKEDILYVDNTMFNNVPGLWRAWMVDEDGHKRQCGTVPSKEKVEEEMRLQRSVGDLQMDSSRRGSTSARRSFFKRKKHSRSSSRDSKELASFSDASLNSYTETALMHDEPSPHSYIRVERLDYLVRRPVVLVGPLWELVSEKLVHDYPHNFTKCVPEVSRLSGPEIEDAVQKNLIVDYRRRGSHFEVTSVCQVKEICDKSCHGILDISLASVERLHRHNIYPIVLLLKFRHHKQIREVCDSPHPSPERISQKEAKEMYELAAKMEQEYKHVISAVISAAYNMPYISTQVKSCVDQEQSKTLWVPSGSL</sequence>
<comment type="caution">
    <text evidence="5">The sequence shown here is derived from an EMBL/GenBank/DDBJ whole genome shotgun (WGS) entry which is preliminary data.</text>
</comment>
<evidence type="ECO:0000259" key="4">
    <source>
        <dbReference type="PROSITE" id="PS50106"/>
    </source>
</evidence>
<feature type="region of interest" description="Disordered" evidence="2">
    <location>
        <begin position="1147"/>
        <end position="1202"/>
    </location>
</feature>
<feature type="region of interest" description="Disordered" evidence="2">
    <location>
        <begin position="1013"/>
        <end position="1051"/>
    </location>
</feature>
<dbReference type="SUPFAM" id="SSF50044">
    <property type="entry name" value="SH3-domain"/>
    <property type="match status" value="1"/>
</dbReference>
<feature type="coiled-coil region" evidence="1">
    <location>
        <begin position="327"/>
        <end position="466"/>
    </location>
</feature>
<feature type="compositionally biased region" description="Basic residues" evidence="2">
    <location>
        <begin position="1400"/>
        <end position="1410"/>
    </location>
</feature>
<name>A0AAE1QK18_9EUCA</name>
<dbReference type="Pfam" id="PF00625">
    <property type="entry name" value="Guanylate_kin"/>
    <property type="match status" value="1"/>
</dbReference>
<feature type="compositionally biased region" description="Low complexity" evidence="2">
    <location>
        <begin position="1188"/>
        <end position="1201"/>
    </location>
</feature>
<dbReference type="Gene3D" id="2.30.42.10">
    <property type="match status" value="4"/>
</dbReference>
<feature type="region of interest" description="Disordered" evidence="2">
    <location>
        <begin position="1227"/>
        <end position="1262"/>
    </location>
</feature>
<protein>
    <recommendedName>
        <fullName evidence="7">Disks large homolog 5</fullName>
    </recommendedName>
</protein>
<feature type="coiled-coil region" evidence="1">
    <location>
        <begin position="184"/>
        <end position="281"/>
    </location>
</feature>
<keyword evidence="1" id="KW-0175">Coiled coil</keyword>
<dbReference type="InterPro" id="IPR027417">
    <property type="entry name" value="P-loop_NTPase"/>
</dbReference>
<feature type="region of interest" description="Disordered" evidence="2">
    <location>
        <begin position="1389"/>
        <end position="1504"/>
    </location>
</feature>
<dbReference type="InterPro" id="IPR036034">
    <property type="entry name" value="PDZ_sf"/>
</dbReference>
<feature type="compositionally biased region" description="Low complexity" evidence="2">
    <location>
        <begin position="862"/>
        <end position="879"/>
    </location>
</feature>
<feature type="region of interest" description="Disordered" evidence="2">
    <location>
        <begin position="972"/>
        <end position="1000"/>
    </location>
</feature>
<feature type="compositionally biased region" description="Gly residues" evidence="2">
    <location>
        <begin position="1701"/>
        <end position="1719"/>
    </location>
</feature>
<dbReference type="InterPro" id="IPR008145">
    <property type="entry name" value="GK/Ca_channel_bsu"/>
</dbReference>
<feature type="compositionally biased region" description="Polar residues" evidence="2">
    <location>
        <begin position="1147"/>
        <end position="1171"/>
    </location>
</feature>
<feature type="region of interest" description="Disordered" evidence="2">
    <location>
        <begin position="1620"/>
        <end position="1746"/>
    </location>
</feature>
<keyword evidence="6" id="KW-1185">Reference proteome</keyword>
<dbReference type="Pfam" id="PF00595">
    <property type="entry name" value="PDZ"/>
    <property type="match status" value="4"/>
</dbReference>
<feature type="compositionally biased region" description="Pro residues" evidence="2">
    <location>
        <begin position="1643"/>
        <end position="1653"/>
    </location>
</feature>
<dbReference type="InterPro" id="IPR035537">
    <property type="entry name" value="DLG5_SH3"/>
</dbReference>
<dbReference type="PANTHER" id="PTHR46360:SF1">
    <property type="entry name" value="DISKS LARGE HOMOLOG 5"/>
    <property type="match status" value="1"/>
</dbReference>
<feature type="region of interest" description="Disordered" evidence="2">
    <location>
        <begin position="109"/>
        <end position="129"/>
    </location>
</feature>
<accession>A0AAE1QK18</accession>
<evidence type="ECO:0008006" key="7">
    <source>
        <dbReference type="Google" id="ProtNLM"/>
    </source>
</evidence>
<feature type="compositionally biased region" description="Basic residues" evidence="2">
    <location>
        <begin position="1938"/>
        <end position="1948"/>
    </location>
</feature>
<dbReference type="InterPro" id="IPR006907">
    <property type="entry name" value="DLG5_N"/>
</dbReference>
<feature type="region of interest" description="Disordered" evidence="2">
    <location>
        <begin position="1321"/>
        <end position="1357"/>
    </location>
</feature>
<feature type="compositionally biased region" description="Basic and acidic residues" evidence="2">
    <location>
        <begin position="1172"/>
        <end position="1187"/>
    </location>
</feature>
<dbReference type="EMBL" id="JAWZYT010000112">
    <property type="protein sequence ID" value="KAK4327914.1"/>
    <property type="molecule type" value="Genomic_DNA"/>
</dbReference>
<dbReference type="PROSITE" id="PS50106">
    <property type="entry name" value="PDZ"/>
    <property type="match status" value="4"/>
</dbReference>
<dbReference type="Gene3D" id="2.30.30.40">
    <property type="entry name" value="SH3 Domains"/>
    <property type="match status" value="1"/>
</dbReference>
<dbReference type="GO" id="GO:0005886">
    <property type="term" value="C:plasma membrane"/>
    <property type="evidence" value="ECO:0007669"/>
    <property type="project" value="TreeGrafter"/>
</dbReference>
<gene>
    <name evidence="5" type="ORF">Pmani_001637</name>
</gene>
<feature type="domain" description="PDZ" evidence="4">
    <location>
        <begin position="1753"/>
        <end position="1833"/>
    </location>
</feature>
<feature type="domain" description="PDZ" evidence="4">
    <location>
        <begin position="770"/>
        <end position="863"/>
    </location>
</feature>
<feature type="compositionally biased region" description="Low complexity" evidence="2">
    <location>
        <begin position="888"/>
        <end position="899"/>
    </location>
</feature>
<feature type="region of interest" description="Disordered" evidence="2">
    <location>
        <begin position="1917"/>
        <end position="1955"/>
    </location>
</feature>
<dbReference type="Proteomes" id="UP001292094">
    <property type="component" value="Unassembled WGS sequence"/>
</dbReference>
<feature type="compositionally biased region" description="Polar residues" evidence="2">
    <location>
        <begin position="160"/>
        <end position="171"/>
    </location>
</feature>